<dbReference type="EMBL" id="NKYE01000023">
    <property type="protein sequence ID" value="OZM70167.1"/>
    <property type="molecule type" value="Genomic_DNA"/>
</dbReference>
<organism evidence="3 4">
    <name type="scientific">Amycolatopsis antarctica</name>
    <dbReference type="NCBI Taxonomy" id="1854586"/>
    <lineage>
        <taxon>Bacteria</taxon>
        <taxon>Bacillati</taxon>
        <taxon>Actinomycetota</taxon>
        <taxon>Actinomycetes</taxon>
        <taxon>Pseudonocardiales</taxon>
        <taxon>Pseudonocardiaceae</taxon>
        <taxon>Amycolatopsis</taxon>
    </lineage>
</organism>
<dbReference type="Gene3D" id="2.30.110.10">
    <property type="entry name" value="Electron Transport, Fmn-binding Protein, Chain A"/>
    <property type="match status" value="1"/>
</dbReference>
<comment type="caution">
    <text evidence="3">The sequence shown here is derived from an EMBL/GenBank/DDBJ whole genome shotgun (WGS) entry which is preliminary data.</text>
</comment>
<dbReference type="Pfam" id="PF01243">
    <property type="entry name" value="PNPOx_N"/>
    <property type="match status" value="1"/>
</dbReference>
<evidence type="ECO:0000313" key="3">
    <source>
        <dbReference type="EMBL" id="OZM70167.1"/>
    </source>
</evidence>
<sequence>MGTNQRARIVMTEEEVAAFVDRSRTATVATLGPSGTPHLVAMWYAVIDGQIWFETKAKSQKVRNLRRDERVTCMIEDGHTYDSLRGVSIEGRGVIVEDDADAIWRVGVNVWERYTGPYNDEVRPLVEMMMNKRIVVRVDVERVRSWDHRKLGLEPMPVAGSTAEHLSG</sequence>
<dbReference type="GO" id="GO:0016627">
    <property type="term" value="F:oxidoreductase activity, acting on the CH-CH group of donors"/>
    <property type="evidence" value="ECO:0007669"/>
    <property type="project" value="TreeGrafter"/>
</dbReference>
<dbReference type="PANTHER" id="PTHR35176:SF6">
    <property type="entry name" value="HEME OXYGENASE HI_0854-RELATED"/>
    <property type="match status" value="1"/>
</dbReference>
<dbReference type="AlphaFoldDB" id="A0A263CXL8"/>
<name>A0A263CXL8_9PSEU</name>
<gene>
    <name evidence="3" type="ORF">CFN78_26735</name>
</gene>
<dbReference type="GO" id="GO:0005829">
    <property type="term" value="C:cytosol"/>
    <property type="evidence" value="ECO:0007669"/>
    <property type="project" value="TreeGrafter"/>
</dbReference>
<dbReference type="InterPro" id="IPR011576">
    <property type="entry name" value="Pyridox_Oxase_N"/>
</dbReference>
<evidence type="ECO:0000313" key="4">
    <source>
        <dbReference type="Proteomes" id="UP000242444"/>
    </source>
</evidence>
<protein>
    <submittedName>
        <fullName evidence="3">PPOX class F420-dependent enzyme</fullName>
    </submittedName>
</protein>
<dbReference type="RefSeq" id="WP_094865813.1">
    <property type="nucleotide sequence ID" value="NZ_NKYE01000023.1"/>
</dbReference>
<evidence type="ECO:0000259" key="2">
    <source>
        <dbReference type="Pfam" id="PF01243"/>
    </source>
</evidence>
<dbReference type="OrthoDB" id="158738at2"/>
<accession>A0A263CXL8</accession>
<dbReference type="PANTHER" id="PTHR35176">
    <property type="entry name" value="HEME OXYGENASE HI_0854-RELATED"/>
    <property type="match status" value="1"/>
</dbReference>
<feature type="domain" description="Pyridoxamine 5'-phosphate oxidase N-terminal" evidence="2">
    <location>
        <begin position="13"/>
        <end position="146"/>
    </location>
</feature>
<dbReference type="SUPFAM" id="SSF50475">
    <property type="entry name" value="FMN-binding split barrel"/>
    <property type="match status" value="1"/>
</dbReference>
<keyword evidence="1" id="KW-0560">Oxidoreductase</keyword>
<dbReference type="InterPro" id="IPR052019">
    <property type="entry name" value="F420H2_bilvrd_red/Heme_oxyg"/>
</dbReference>
<dbReference type="NCBIfam" id="TIGR03618">
    <property type="entry name" value="Rv1155_F420"/>
    <property type="match status" value="1"/>
</dbReference>
<dbReference type="InterPro" id="IPR019920">
    <property type="entry name" value="F420-binding_dom_put"/>
</dbReference>
<dbReference type="GO" id="GO:0070967">
    <property type="term" value="F:coenzyme F420 binding"/>
    <property type="evidence" value="ECO:0007669"/>
    <property type="project" value="TreeGrafter"/>
</dbReference>
<dbReference type="InParanoid" id="A0A263CXL8"/>
<keyword evidence="4" id="KW-1185">Reference proteome</keyword>
<dbReference type="InterPro" id="IPR012349">
    <property type="entry name" value="Split_barrel_FMN-bd"/>
</dbReference>
<proteinExistence type="predicted"/>
<reference evidence="3 4" key="1">
    <citation type="submission" date="2017-07" db="EMBL/GenBank/DDBJ databases">
        <title>Amycolatopsis antarcticus sp. nov., isolated from the surface of an Antarcticus brown macroalga.</title>
        <authorList>
            <person name="Wang J."/>
            <person name="Leiva S."/>
            <person name="Huang J."/>
            <person name="Huang Y."/>
        </authorList>
    </citation>
    <scope>NUCLEOTIDE SEQUENCE [LARGE SCALE GENOMIC DNA]</scope>
    <source>
        <strain evidence="3 4">AU-G6</strain>
    </source>
</reference>
<evidence type="ECO:0000256" key="1">
    <source>
        <dbReference type="ARBA" id="ARBA00023002"/>
    </source>
</evidence>
<dbReference type="Proteomes" id="UP000242444">
    <property type="component" value="Unassembled WGS sequence"/>
</dbReference>